<gene>
    <name evidence="2" type="ORF">H8S55_03995</name>
</gene>
<proteinExistence type="predicted"/>
<keyword evidence="1" id="KW-0472">Membrane</keyword>
<feature type="transmembrane region" description="Helical" evidence="1">
    <location>
        <begin position="69"/>
        <end position="88"/>
    </location>
</feature>
<reference evidence="2" key="1">
    <citation type="submission" date="2020-08" db="EMBL/GenBank/DDBJ databases">
        <title>Genome public.</title>
        <authorList>
            <person name="Liu C."/>
            <person name="Sun Q."/>
        </authorList>
    </citation>
    <scope>NUCLEOTIDE SEQUENCE</scope>
    <source>
        <strain evidence="2">BX5</strain>
    </source>
</reference>
<organism evidence="2 3">
    <name type="scientific">Flintibacter faecis</name>
    <dbReference type="NCBI Taxonomy" id="2763047"/>
    <lineage>
        <taxon>Bacteria</taxon>
        <taxon>Bacillati</taxon>
        <taxon>Bacillota</taxon>
        <taxon>Clostridia</taxon>
        <taxon>Eubacteriales</taxon>
        <taxon>Flintibacter</taxon>
    </lineage>
</organism>
<name>A0A8J6M563_9FIRM</name>
<comment type="caution">
    <text evidence="2">The sequence shown here is derived from an EMBL/GenBank/DDBJ whole genome shotgun (WGS) entry which is preliminary data.</text>
</comment>
<evidence type="ECO:0000256" key="1">
    <source>
        <dbReference type="SAM" id="Phobius"/>
    </source>
</evidence>
<dbReference type="RefSeq" id="WP_186877922.1">
    <property type="nucleotide sequence ID" value="NZ_JACOPN010000002.1"/>
</dbReference>
<evidence type="ECO:0000313" key="3">
    <source>
        <dbReference type="Proteomes" id="UP000602260"/>
    </source>
</evidence>
<protein>
    <submittedName>
        <fullName evidence="2">Uncharacterized protein</fullName>
    </submittedName>
</protein>
<accession>A0A8J6M563</accession>
<keyword evidence="1" id="KW-0812">Transmembrane</keyword>
<sequence>MWIAFSLACINVFASIKQKQMMSHVLTFSSLMFGALAVLTELKMVNVWYEFGEAVELEMLPKIYHRLTIEIPSLLLLNLIPLFILFLLKKKR</sequence>
<evidence type="ECO:0000313" key="2">
    <source>
        <dbReference type="EMBL" id="MBC5716491.1"/>
    </source>
</evidence>
<dbReference type="Proteomes" id="UP000602260">
    <property type="component" value="Unassembled WGS sequence"/>
</dbReference>
<keyword evidence="3" id="KW-1185">Reference proteome</keyword>
<keyword evidence="1" id="KW-1133">Transmembrane helix</keyword>
<dbReference type="AlphaFoldDB" id="A0A8J6M563"/>
<feature type="transmembrane region" description="Helical" evidence="1">
    <location>
        <begin position="25"/>
        <end position="49"/>
    </location>
</feature>
<dbReference type="EMBL" id="JACOPN010000002">
    <property type="protein sequence ID" value="MBC5716491.1"/>
    <property type="molecule type" value="Genomic_DNA"/>
</dbReference>